<dbReference type="HAMAP" id="MF_00758">
    <property type="entry name" value="UPF0301"/>
    <property type="match status" value="1"/>
</dbReference>
<dbReference type="Proteomes" id="UP000298179">
    <property type="component" value="Unassembled WGS sequence"/>
</dbReference>
<dbReference type="PANTHER" id="PTHR30327:SF1">
    <property type="entry name" value="UPF0301 PROTEIN YQGE"/>
    <property type="match status" value="1"/>
</dbReference>
<comment type="similarity">
    <text evidence="1 2">Belongs to the UPF0301 (AlgH) family.</text>
</comment>
<proteinExistence type="inferred from homology"/>
<dbReference type="PANTHER" id="PTHR30327">
    <property type="entry name" value="UNCHARACTERIZED PROTEIN YQGE"/>
    <property type="match status" value="1"/>
</dbReference>
<comment type="caution">
    <text evidence="3">The sequence shown here is derived from an EMBL/GenBank/DDBJ whole genome shotgun (WGS) entry which is preliminary data.</text>
</comment>
<dbReference type="RefSeq" id="WP_134763940.1">
    <property type="nucleotide sequence ID" value="NZ_SOZD01000009.1"/>
</dbReference>
<evidence type="ECO:0000313" key="4">
    <source>
        <dbReference type="Proteomes" id="UP000298179"/>
    </source>
</evidence>
<dbReference type="OrthoDB" id="9807486at2"/>
<reference evidence="3 4" key="1">
    <citation type="submission" date="2019-03" db="EMBL/GenBank/DDBJ databases">
        <title>Jiella endophytica sp. nov., a novel endophytic bacterium isolated from root of Ficus microcarpa Linn. f.</title>
        <authorList>
            <person name="Tuo L."/>
        </authorList>
    </citation>
    <scope>NUCLEOTIDE SEQUENCE [LARGE SCALE GENOMIC DNA]</scope>
    <source>
        <strain evidence="3 4">CBS5Q-3</strain>
    </source>
</reference>
<dbReference type="Gene3D" id="3.40.1740.10">
    <property type="entry name" value="VC0467-like"/>
    <property type="match status" value="1"/>
</dbReference>
<gene>
    <name evidence="3" type="ORF">E3C22_21475</name>
</gene>
<evidence type="ECO:0000313" key="3">
    <source>
        <dbReference type="EMBL" id="TFF18346.1"/>
    </source>
</evidence>
<dbReference type="SUPFAM" id="SSF143456">
    <property type="entry name" value="VC0467-like"/>
    <property type="match status" value="1"/>
</dbReference>
<evidence type="ECO:0000256" key="1">
    <source>
        <dbReference type="ARBA" id="ARBA00009600"/>
    </source>
</evidence>
<dbReference type="GO" id="GO:0005829">
    <property type="term" value="C:cytosol"/>
    <property type="evidence" value="ECO:0007669"/>
    <property type="project" value="TreeGrafter"/>
</dbReference>
<organism evidence="3 4">
    <name type="scientific">Jiella endophytica</name>
    <dbReference type="NCBI Taxonomy" id="2558362"/>
    <lineage>
        <taxon>Bacteria</taxon>
        <taxon>Pseudomonadati</taxon>
        <taxon>Pseudomonadota</taxon>
        <taxon>Alphaproteobacteria</taxon>
        <taxon>Hyphomicrobiales</taxon>
        <taxon>Aurantimonadaceae</taxon>
        <taxon>Jiella</taxon>
    </lineage>
</organism>
<name>A0A4Y8RBM3_9HYPH</name>
<dbReference type="InterPro" id="IPR003774">
    <property type="entry name" value="AlgH-like"/>
</dbReference>
<keyword evidence="4" id="KW-1185">Reference proteome</keyword>
<dbReference type="NCBIfam" id="NF001268">
    <property type="entry name" value="PRK00228.1-4"/>
    <property type="match status" value="1"/>
</dbReference>
<dbReference type="Pfam" id="PF02622">
    <property type="entry name" value="DUF179"/>
    <property type="match status" value="1"/>
</dbReference>
<evidence type="ECO:0000256" key="2">
    <source>
        <dbReference type="HAMAP-Rule" id="MF_00758"/>
    </source>
</evidence>
<dbReference type="AlphaFoldDB" id="A0A4Y8RBM3"/>
<sequence length="204" mass="21653">MKLDIDLDSVEGDVAHSLEGHFLIAMPTVSDEPFARTVIYLCAHSPNGAMGFIINKSQPMSFPALLTQLGVVESEDDIRLPSGGREVSVCVGGPVEKGRGFVLHSDDYDSESTVHVAENIALTPTVDILRAISEGMGPRTAIMALGYSGWAPGQLEEEIAANGWLTCKADLGIVFDTDLEAKYKRALGLLGIEPAFLAGEAGHA</sequence>
<accession>A0A4Y8RBM3</accession>
<dbReference type="EMBL" id="SOZD01000009">
    <property type="protein sequence ID" value="TFF18346.1"/>
    <property type="molecule type" value="Genomic_DNA"/>
</dbReference>
<protein>
    <recommendedName>
        <fullName evidence="2">UPF0301 protein E3C22_21475</fullName>
    </recommendedName>
</protein>